<dbReference type="GO" id="GO:0000160">
    <property type="term" value="P:phosphorelay signal transduction system"/>
    <property type="evidence" value="ECO:0007669"/>
    <property type="project" value="InterPro"/>
</dbReference>
<dbReference type="eggNOG" id="COG3706">
    <property type="taxonomic scope" value="Bacteria"/>
</dbReference>
<evidence type="ECO:0000313" key="6">
    <source>
        <dbReference type="EMBL" id="KGE73605.1"/>
    </source>
</evidence>
<dbReference type="EC" id="2.7.7.65" evidence="1"/>
<dbReference type="GO" id="GO:0043709">
    <property type="term" value="P:cell adhesion involved in single-species biofilm formation"/>
    <property type="evidence" value="ECO:0007669"/>
    <property type="project" value="TreeGrafter"/>
</dbReference>
<dbReference type="InterPro" id="IPR043128">
    <property type="entry name" value="Rev_trsase/Diguanyl_cyclase"/>
</dbReference>
<dbReference type="PROSITE" id="PS50110">
    <property type="entry name" value="RESPONSE_REGULATORY"/>
    <property type="match status" value="1"/>
</dbReference>
<protein>
    <recommendedName>
        <fullName evidence="1">diguanylate cyclase</fullName>
        <ecNumber evidence="1">2.7.7.65</ecNumber>
    </recommendedName>
</protein>
<dbReference type="InterPro" id="IPR000160">
    <property type="entry name" value="GGDEF_dom"/>
</dbReference>
<evidence type="ECO:0000259" key="4">
    <source>
        <dbReference type="PROSITE" id="PS50110"/>
    </source>
</evidence>
<dbReference type="FunFam" id="3.30.70.270:FF:000001">
    <property type="entry name" value="Diguanylate cyclase domain protein"/>
    <property type="match status" value="1"/>
</dbReference>
<dbReference type="CDD" id="cd01949">
    <property type="entry name" value="GGDEF"/>
    <property type="match status" value="1"/>
</dbReference>
<feature type="domain" description="GGDEF" evidence="5">
    <location>
        <begin position="204"/>
        <end position="341"/>
    </location>
</feature>
<evidence type="ECO:0000256" key="1">
    <source>
        <dbReference type="ARBA" id="ARBA00012528"/>
    </source>
</evidence>
<comment type="caution">
    <text evidence="6">The sequence shown here is derived from an EMBL/GenBank/DDBJ whole genome shotgun (WGS) entry which is preliminary data.</text>
</comment>
<evidence type="ECO:0000259" key="5">
    <source>
        <dbReference type="PROSITE" id="PS50887"/>
    </source>
</evidence>
<dbReference type="Proteomes" id="UP000029692">
    <property type="component" value="Unassembled WGS sequence"/>
</dbReference>
<dbReference type="PROSITE" id="PS50887">
    <property type="entry name" value="GGDEF"/>
    <property type="match status" value="1"/>
</dbReference>
<dbReference type="PANTHER" id="PTHR45138">
    <property type="entry name" value="REGULATORY COMPONENTS OF SENSORY TRANSDUCTION SYSTEM"/>
    <property type="match status" value="1"/>
</dbReference>
<dbReference type="PANTHER" id="PTHR45138:SF9">
    <property type="entry name" value="DIGUANYLATE CYCLASE DGCM-RELATED"/>
    <property type="match status" value="1"/>
</dbReference>
<organism evidence="6 7">
    <name type="scientific">Spirochaeta lutea</name>
    <dbReference type="NCBI Taxonomy" id="1480694"/>
    <lineage>
        <taxon>Bacteria</taxon>
        <taxon>Pseudomonadati</taxon>
        <taxon>Spirochaetota</taxon>
        <taxon>Spirochaetia</taxon>
        <taxon>Spirochaetales</taxon>
        <taxon>Spirochaetaceae</taxon>
        <taxon>Spirochaeta</taxon>
    </lineage>
</organism>
<dbReference type="InterPro" id="IPR011006">
    <property type="entry name" value="CheY-like_superfamily"/>
</dbReference>
<evidence type="ECO:0000256" key="2">
    <source>
        <dbReference type="ARBA" id="ARBA00034247"/>
    </source>
</evidence>
<dbReference type="InterPro" id="IPR050469">
    <property type="entry name" value="Diguanylate_Cyclase"/>
</dbReference>
<dbReference type="SMART" id="SM00448">
    <property type="entry name" value="REC"/>
    <property type="match status" value="1"/>
</dbReference>
<evidence type="ECO:0000256" key="3">
    <source>
        <dbReference type="PROSITE-ProRule" id="PRU00169"/>
    </source>
</evidence>
<proteinExistence type="predicted"/>
<dbReference type="GO" id="GO:0052621">
    <property type="term" value="F:diguanylate cyclase activity"/>
    <property type="evidence" value="ECO:0007669"/>
    <property type="project" value="UniProtKB-EC"/>
</dbReference>
<dbReference type="SUPFAM" id="SSF52172">
    <property type="entry name" value="CheY-like"/>
    <property type="match status" value="1"/>
</dbReference>
<dbReference type="Gene3D" id="3.30.70.270">
    <property type="match status" value="1"/>
</dbReference>
<dbReference type="Gene3D" id="3.40.50.2300">
    <property type="match status" value="1"/>
</dbReference>
<gene>
    <name evidence="6" type="ORF">DC28_02870</name>
</gene>
<dbReference type="AlphaFoldDB" id="A0A098R0A9"/>
<dbReference type="OrthoDB" id="9779586at2"/>
<feature type="modified residue" description="4-aspartylphosphate" evidence="3">
    <location>
        <position position="59"/>
    </location>
</feature>
<dbReference type="GO" id="GO:0005886">
    <property type="term" value="C:plasma membrane"/>
    <property type="evidence" value="ECO:0007669"/>
    <property type="project" value="TreeGrafter"/>
</dbReference>
<comment type="catalytic activity">
    <reaction evidence="2">
        <text>2 GTP = 3',3'-c-di-GMP + 2 diphosphate</text>
        <dbReference type="Rhea" id="RHEA:24898"/>
        <dbReference type="ChEBI" id="CHEBI:33019"/>
        <dbReference type="ChEBI" id="CHEBI:37565"/>
        <dbReference type="ChEBI" id="CHEBI:58805"/>
        <dbReference type="EC" id="2.7.7.65"/>
    </reaction>
</comment>
<dbReference type="SMART" id="SM00267">
    <property type="entry name" value="GGDEF"/>
    <property type="match status" value="1"/>
</dbReference>
<dbReference type="NCBIfam" id="TIGR00254">
    <property type="entry name" value="GGDEF"/>
    <property type="match status" value="1"/>
</dbReference>
<reference evidence="6 7" key="1">
    <citation type="submission" date="2014-05" db="EMBL/GenBank/DDBJ databases">
        <title>De novo Genome Sequence of Spirocheata sp.</title>
        <authorList>
            <person name="Shivani Y."/>
            <person name="Subhash Y."/>
            <person name="Tushar L."/>
            <person name="Sasikala C."/>
            <person name="Ramana C.V."/>
        </authorList>
    </citation>
    <scope>NUCLEOTIDE SEQUENCE [LARGE SCALE GENOMIC DNA]</scope>
    <source>
        <strain evidence="6 7">JC230</strain>
    </source>
</reference>
<dbReference type="InterPro" id="IPR029787">
    <property type="entry name" value="Nucleotide_cyclase"/>
</dbReference>
<evidence type="ECO:0000313" key="7">
    <source>
        <dbReference type="Proteomes" id="UP000029692"/>
    </source>
</evidence>
<feature type="domain" description="Response regulatory" evidence="4">
    <location>
        <begin position="10"/>
        <end position="126"/>
    </location>
</feature>
<dbReference type="GO" id="GO:1902201">
    <property type="term" value="P:negative regulation of bacterial-type flagellum-dependent cell motility"/>
    <property type="evidence" value="ECO:0007669"/>
    <property type="project" value="TreeGrafter"/>
</dbReference>
<dbReference type="InterPro" id="IPR001789">
    <property type="entry name" value="Sig_transdc_resp-reg_receiver"/>
</dbReference>
<keyword evidence="7" id="KW-1185">Reference proteome</keyword>
<dbReference type="STRING" id="1480694.DC28_02870"/>
<dbReference type="Pfam" id="PF00990">
    <property type="entry name" value="GGDEF"/>
    <property type="match status" value="1"/>
</dbReference>
<dbReference type="RefSeq" id="WP_037545533.1">
    <property type="nucleotide sequence ID" value="NZ_JNUP01000023.1"/>
</dbReference>
<dbReference type="SUPFAM" id="SSF55073">
    <property type="entry name" value="Nucleotide cyclase"/>
    <property type="match status" value="1"/>
</dbReference>
<keyword evidence="3" id="KW-0597">Phosphoprotein</keyword>
<dbReference type="EMBL" id="JNUP01000023">
    <property type="protein sequence ID" value="KGE73605.1"/>
    <property type="molecule type" value="Genomic_DNA"/>
</dbReference>
<sequence>MKDDPKTAATVLIVDDDSTNIQVAASHLRGQGLAITYALSAEEALARIENHRPDIILLDIMMPVVDGISLCRQLKERREYRDIPVIFLTARVDKETLMQAYDAGASDYITKPFFGPELMKRVQIHLEYRRLLGETEQINAELNLQVLKAMKAEEESQAYQRDIVAANLKLKELASHDSLTGLLNRRRAWELLEYEIQRSTRYNRVITFLLLDIDNFKSINDSHGHETGDEVLKRISVLLKQGVRKQDIVARWGGEEFLIALPETGIDQGLHVAETMRKSCETLAWNFKGRVTVSIGVSQYPSSTDTPERQEQGFGVSISLADKALYFSKEHGRNRVTQYDEHLDKR</sequence>
<dbReference type="Pfam" id="PF00072">
    <property type="entry name" value="Response_reg"/>
    <property type="match status" value="1"/>
</dbReference>
<name>A0A098R0A9_9SPIO</name>
<accession>A0A098R0A9</accession>